<reference evidence="2" key="1">
    <citation type="submission" date="2022-11" db="UniProtKB">
        <authorList>
            <consortium name="WormBaseParasite"/>
        </authorList>
    </citation>
    <scope>IDENTIFICATION</scope>
</reference>
<sequence>MEQKFRLSIDEINQKLSSNTKLLSITVPHNPTGTVIPQSDLDEIIKITQKSNVNLLVDETYRDMTFADKLPVAASLSPHVISVSSLSKTFGLPGIRVGWLICKDKDLMKKFLAAKEQMIICGSIVDEEIAYQFMKIRTKKLPEILKEIQIRFEIVKTWMKESSDILEWIEPKGGVVCFPRIKAKIDFDEFYQILNTKFKTFVGPGHWFEMEKSFMRIGFGWPKSHEELRQGLKNISSAIHFCLEKQH</sequence>
<evidence type="ECO:0000313" key="1">
    <source>
        <dbReference type="Proteomes" id="UP000887580"/>
    </source>
</evidence>
<dbReference type="Proteomes" id="UP000887580">
    <property type="component" value="Unplaced"/>
</dbReference>
<evidence type="ECO:0000313" key="2">
    <source>
        <dbReference type="WBParaSite" id="PS1159_v2.g5028.t1"/>
    </source>
</evidence>
<organism evidence="1 2">
    <name type="scientific">Panagrolaimus sp. PS1159</name>
    <dbReference type="NCBI Taxonomy" id="55785"/>
    <lineage>
        <taxon>Eukaryota</taxon>
        <taxon>Metazoa</taxon>
        <taxon>Ecdysozoa</taxon>
        <taxon>Nematoda</taxon>
        <taxon>Chromadorea</taxon>
        <taxon>Rhabditida</taxon>
        <taxon>Tylenchina</taxon>
        <taxon>Panagrolaimomorpha</taxon>
        <taxon>Panagrolaimoidea</taxon>
        <taxon>Panagrolaimidae</taxon>
        <taxon>Panagrolaimus</taxon>
    </lineage>
</organism>
<name>A0AC35GHG0_9BILA</name>
<accession>A0AC35GHG0</accession>
<protein>
    <submittedName>
        <fullName evidence="2">Aminotransferase class I/classII domain-containing protein</fullName>
    </submittedName>
</protein>
<proteinExistence type="predicted"/>
<dbReference type="WBParaSite" id="PS1159_v2.g5028.t1">
    <property type="protein sequence ID" value="PS1159_v2.g5028.t1"/>
    <property type="gene ID" value="PS1159_v2.g5028"/>
</dbReference>